<evidence type="ECO:0000313" key="1">
    <source>
        <dbReference type="EMBL" id="MBX61430.1"/>
    </source>
</evidence>
<accession>A0A2P2Q348</accession>
<reference evidence="1" key="1">
    <citation type="submission" date="2018-02" db="EMBL/GenBank/DDBJ databases">
        <title>Rhizophora mucronata_Transcriptome.</title>
        <authorList>
            <person name="Meera S.P."/>
            <person name="Sreeshan A."/>
            <person name="Augustine A."/>
        </authorList>
    </citation>
    <scope>NUCLEOTIDE SEQUENCE</scope>
    <source>
        <tissue evidence="1">Leaf</tissue>
    </source>
</reference>
<proteinExistence type="predicted"/>
<name>A0A2P2Q348_RHIMU</name>
<dbReference type="EMBL" id="GGEC01080946">
    <property type="protein sequence ID" value="MBX61430.1"/>
    <property type="molecule type" value="Transcribed_RNA"/>
</dbReference>
<dbReference type="AlphaFoldDB" id="A0A2P2Q348"/>
<sequence>MCPRKLSETMMGGNSYVFSSCHRCNTRSTITVCCMFSMPQPINTRHKETV</sequence>
<protein>
    <submittedName>
        <fullName evidence="1">Uncharacterized protein</fullName>
    </submittedName>
</protein>
<dbReference type="PROSITE" id="PS51257">
    <property type="entry name" value="PROKAR_LIPOPROTEIN"/>
    <property type="match status" value="1"/>
</dbReference>
<organism evidence="1">
    <name type="scientific">Rhizophora mucronata</name>
    <name type="common">Asiatic mangrove</name>
    <dbReference type="NCBI Taxonomy" id="61149"/>
    <lineage>
        <taxon>Eukaryota</taxon>
        <taxon>Viridiplantae</taxon>
        <taxon>Streptophyta</taxon>
        <taxon>Embryophyta</taxon>
        <taxon>Tracheophyta</taxon>
        <taxon>Spermatophyta</taxon>
        <taxon>Magnoliopsida</taxon>
        <taxon>eudicotyledons</taxon>
        <taxon>Gunneridae</taxon>
        <taxon>Pentapetalae</taxon>
        <taxon>rosids</taxon>
        <taxon>fabids</taxon>
        <taxon>Malpighiales</taxon>
        <taxon>Rhizophoraceae</taxon>
        <taxon>Rhizophora</taxon>
    </lineage>
</organism>